<accession>X1CW61</accession>
<dbReference type="Pfam" id="PF05069">
    <property type="entry name" value="Phage_tail_S"/>
    <property type="match status" value="1"/>
</dbReference>
<dbReference type="AlphaFoldDB" id="X1CW61"/>
<comment type="caution">
    <text evidence="1">The sequence shown here is derived from an EMBL/GenBank/DDBJ whole genome shotgun (WGS) entry which is preliminary data.</text>
</comment>
<dbReference type="EMBL" id="BART01025138">
    <property type="protein sequence ID" value="GAG97197.1"/>
    <property type="molecule type" value="Genomic_DNA"/>
</dbReference>
<reference evidence="1" key="1">
    <citation type="journal article" date="2014" name="Front. Microbiol.">
        <title>High frequency of phylogenetically diverse reductive dehalogenase-homologous genes in deep subseafloor sedimentary metagenomes.</title>
        <authorList>
            <person name="Kawai M."/>
            <person name="Futagami T."/>
            <person name="Toyoda A."/>
            <person name="Takaki Y."/>
            <person name="Nishi S."/>
            <person name="Hori S."/>
            <person name="Arai W."/>
            <person name="Tsubouchi T."/>
            <person name="Morono Y."/>
            <person name="Uchiyama I."/>
            <person name="Ito T."/>
            <person name="Fujiyama A."/>
            <person name="Inagaki F."/>
            <person name="Takami H."/>
        </authorList>
    </citation>
    <scope>NUCLEOTIDE SEQUENCE</scope>
    <source>
        <strain evidence="1">Expedition CK06-06</strain>
    </source>
</reference>
<dbReference type="InterPro" id="IPR006522">
    <property type="entry name" value="Phage_virion_morphogenesis"/>
</dbReference>
<proteinExistence type="predicted"/>
<name>X1CW61_9ZZZZ</name>
<gene>
    <name evidence="1" type="ORF">S01H4_45191</name>
</gene>
<evidence type="ECO:0000313" key="1">
    <source>
        <dbReference type="EMBL" id="GAG97197.1"/>
    </source>
</evidence>
<protein>
    <recommendedName>
        <fullName evidence="2">Phage virion morphogenesis protein</fullName>
    </recommendedName>
</protein>
<organism evidence="1">
    <name type="scientific">marine sediment metagenome</name>
    <dbReference type="NCBI Taxonomy" id="412755"/>
    <lineage>
        <taxon>unclassified sequences</taxon>
        <taxon>metagenomes</taxon>
        <taxon>ecological metagenomes</taxon>
    </lineage>
</organism>
<feature type="non-terminal residue" evidence="1">
    <location>
        <position position="1"/>
    </location>
</feature>
<sequence>DFVMKHNIPALEKKMQEKLKKFPDLKKRILRDIGAYMMRETKKRFDNQVSPDGKPWKPISKLTANRRRKGKGSVASGHKALLDTGAGKLSITYELVGSDGVKIGPGNPSDVFYLAFHQSGFRSKITRRQSWWMVFNLYGFDSKRPSEFVDGEATPSGGWLGWHAARNLARTLEGSTLEVPQRAFAGISRTNADEINNILRMHLSKP</sequence>
<evidence type="ECO:0008006" key="2">
    <source>
        <dbReference type="Google" id="ProtNLM"/>
    </source>
</evidence>